<dbReference type="PANTHER" id="PTHR10695:SF46">
    <property type="entry name" value="BIFUNCTIONAL COENZYME A SYNTHASE-RELATED"/>
    <property type="match status" value="1"/>
</dbReference>
<comment type="function">
    <text evidence="5">Catalyzes the phosphorylation of the 3'-hydroxyl group of dephosphocoenzyme A to form coenzyme A.</text>
</comment>
<feature type="binding site" evidence="5">
    <location>
        <begin position="14"/>
        <end position="19"/>
    </location>
    <ligand>
        <name>ATP</name>
        <dbReference type="ChEBI" id="CHEBI:30616"/>
    </ligand>
</feature>
<comment type="caution">
    <text evidence="7">The sequence shown here is derived from an EMBL/GenBank/DDBJ whole genome shotgun (WGS) entry which is preliminary data.</text>
</comment>
<accession>A0ABV7AKN3</accession>
<dbReference type="RefSeq" id="WP_377834749.1">
    <property type="nucleotide sequence ID" value="NZ_JBHRSK010000016.1"/>
</dbReference>
<keyword evidence="4 5" id="KW-0173">Coenzyme A biosynthesis</keyword>
<sequence>MSRPFRLGLTGSIGMGKSTTAQFFAEEGVPVWDADAAVHRLYAPGGAGAQAIAALHPQAIRDGAVDRTALKDWIARDKTALPRIEAVIHPLVAADRAEFIDNAANNGADLVVLDIPLLFETGGDAEMDGVVVVSAPAEVQRERVLARPGMTEAQLDTILARQMPDAEKRARATWVIETTGLEAARRAVRELIEEIKGRKDA</sequence>
<keyword evidence="2 5" id="KW-0547">Nucleotide-binding</keyword>
<evidence type="ECO:0000313" key="8">
    <source>
        <dbReference type="Proteomes" id="UP001595443"/>
    </source>
</evidence>
<dbReference type="EMBL" id="JBHRSK010000016">
    <property type="protein sequence ID" value="MFC2969991.1"/>
    <property type="molecule type" value="Genomic_DNA"/>
</dbReference>
<dbReference type="SUPFAM" id="SSF52540">
    <property type="entry name" value="P-loop containing nucleoside triphosphate hydrolases"/>
    <property type="match status" value="1"/>
</dbReference>
<dbReference type="GO" id="GO:0004140">
    <property type="term" value="F:dephospho-CoA kinase activity"/>
    <property type="evidence" value="ECO:0007669"/>
    <property type="project" value="UniProtKB-EC"/>
</dbReference>
<comment type="subcellular location">
    <subcellularLocation>
        <location evidence="5">Cytoplasm</location>
    </subcellularLocation>
</comment>
<reference evidence="8" key="1">
    <citation type="journal article" date="2019" name="Int. J. Syst. Evol. Microbiol.">
        <title>The Global Catalogue of Microorganisms (GCM) 10K type strain sequencing project: providing services to taxonomists for standard genome sequencing and annotation.</title>
        <authorList>
            <consortium name="The Broad Institute Genomics Platform"/>
            <consortium name="The Broad Institute Genome Sequencing Center for Infectious Disease"/>
            <person name="Wu L."/>
            <person name="Ma J."/>
        </authorList>
    </citation>
    <scope>NUCLEOTIDE SEQUENCE [LARGE SCALE GENOMIC DNA]</scope>
    <source>
        <strain evidence="8">KCTC 62192</strain>
    </source>
</reference>
<dbReference type="InterPro" id="IPR027417">
    <property type="entry name" value="P-loop_NTPase"/>
</dbReference>
<dbReference type="NCBIfam" id="TIGR00152">
    <property type="entry name" value="dephospho-CoA kinase"/>
    <property type="match status" value="1"/>
</dbReference>
<dbReference type="CDD" id="cd02022">
    <property type="entry name" value="DPCK"/>
    <property type="match status" value="1"/>
</dbReference>
<dbReference type="EC" id="2.7.1.24" evidence="5 6"/>
<protein>
    <recommendedName>
        <fullName evidence="5 6">Dephospho-CoA kinase</fullName>
        <ecNumber evidence="5 6">2.7.1.24</ecNumber>
    </recommendedName>
    <alternativeName>
        <fullName evidence="5">Dephosphocoenzyme A kinase</fullName>
    </alternativeName>
</protein>
<keyword evidence="8" id="KW-1185">Reference proteome</keyword>
<evidence type="ECO:0000256" key="6">
    <source>
        <dbReference type="NCBIfam" id="TIGR00152"/>
    </source>
</evidence>
<keyword evidence="5 7" id="KW-0418">Kinase</keyword>
<dbReference type="PANTHER" id="PTHR10695">
    <property type="entry name" value="DEPHOSPHO-COA KINASE-RELATED"/>
    <property type="match status" value="1"/>
</dbReference>
<evidence type="ECO:0000256" key="1">
    <source>
        <dbReference type="ARBA" id="ARBA00009018"/>
    </source>
</evidence>
<dbReference type="Pfam" id="PF01121">
    <property type="entry name" value="CoaE"/>
    <property type="match status" value="1"/>
</dbReference>
<dbReference type="Proteomes" id="UP001595443">
    <property type="component" value="Unassembled WGS sequence"/>
</dbReference>
<keyword evidence="3 5" id="KW-0067">ATP-binding</keyword>
<dbReference type="PROSITE" id="PS51219">
    <property type="entry name" value="DPCK"/>
    <property type="match status" value="1"/>
</dbReference>
<evidence type="ECO:0000256" key="5">
    <source>
        <dbReference type="HAMAP-Rule" id="MF_00376"/>
    </source>
</evidence>
<name>A0ABV7AKN3_9RHOB</name>
<keyword evidence="5" id="KW-0963">Cytoplasm</keyword>
<proteinExistence type="inferred from homology"/>
<gene>
    <name evidence="5 7" type="primary">coaE</name>
    <name evidence="7" type="ORF">ACFOES_17985</name>
</gene>
<dbReference type="HAMAP" id="MF_00376">
    <property type="entry name" value="Dephospho_CoA_kinase"/>
    <property type="match status" value="1"/>
</dbReference>
<comment type="catalytic activity">
    <reaction evidence="5">
        <text>3'-dephospho-CoA + ATP = ADP + CoA + H(+)</text>
        <dbReference type="Rhea" id="RHEA:18245"/>
        <dbReference type="ChEBI" id="CHEBI:15378"/>
        <dbReference type="ChEBI" id="CHEBI:30616"/>
        <dbReference type="ChEBI" id="CHEBI:57287"/>
        <dbReference type="ChEBI" id="CHEBI:57328"/>
        <dbReference type="ChEBI" id="CHEBI:456216"/>
        <dbReference type="EC" id="2.7.1.24"/>
    </reaction>
</comment>
<evidence type="ECO:0000256" key="3">
    <source>
        <dbReference type="ARBA" id="ARBA00022840"/>
    </source>
</evidence>
<evidence type="ECO:0000313" key="7">
    <source>
        <dbReference type="EMBL" id="MFC2969991.1"/>
    </source>
</evidence>
<dbReference type="InterPro" id="IPR001977">
    <property type="entry name" value="Depp_CoAkinase"/>
</dbReference>
<dbReference type="Gene3D" id="3.40.50.300">
    <property type="entry name" value="P-loop containing nucleotide triphosphate hydrolases"/>
    <property type="match status" value="1"/>
</dbReference>
<evidence type="ECO:0000256" key="2">
    <source>
        <dbReference type="ARBA" id="ARBA00022741"/>
    </source>
</evidence>
<comment type="similarity">
    <text evidence="1 5">Belongs to the CoaE family.</text>
</comment>
<keyword evidence="5 7" id="KW-0808">Transferase</keyword>
<evidence type="ECO:0000256" key="4">
    <source>
        <dbReference type="ARBA" id="ARBA00022993"/>
    </source>
</evidence>
<organism evidence="7 8">
    <name type="scientific">Acidimangrovimonas pyrenivorans</name>
    <dbReference type="NCBI Taxonomy" id="2030798"/>
    <lineage>
        <taxon>Bacteria</taxon>
        <taxon>Pseudomonadati</taxon>
        <taxon>Pseudomonadota</taxon>
        <taxon>Alphaproteobacteria</taxon>
        <taxon>Rhodobacterales</taxon>
        <taxon>Paracoccaceae</taxon>
        <taxon>Acidimangrovimonas</taxon>
    </lineage>
</organism>
<comment type="pathway">
    <text evidence="5">Cofactor biosynthesis; coenzyme A biosynthesis; CoA from (R)-pantothenate: step 5/5.</text>
</comment>